<comment type="caution">
    <text evidence="3">The sequence shown here is derived from an EMBL/GenBank/DDBJ whole genome shotgun (WGS) entry which is preliminary data.</text>
</comment>
<dbReference type="RefSeq" id="WP_044184636.1">
    <property type="nucleotide sequence ID" value="NZ_JMCB01000003.1"/>
</dbReference>
<accession>A0A085WQU2</accession>
<dbReference type="AlphaFoldDB" id="A0A085WQU2"/>
<gene>
    <name evidence="3" type="ORF">DB31_5097</name>
</gene>
<evidence type="ECO:0000313" key="3">
    <source>
        <dbReference type="EMBL" id="KFE70055.1"/>
    </source>
</evidence>
<evidence type="ECO:0008006" key="5">
    <source>
        <dbReference type="Google" id="ProtNLM"/>
    </source>
</evidence>
<keyword evidence="2" id="KW-0732">Signal</keyword>
<reference evidence="3 4" key="1">
    <citation type="submission" date="2014-04" db="EMBL/GenBank/DDBJ databases">
        <title>Genome assembly of Hyalangium minutum DSM 14724.</title>
        <authorList>
            <person name="Sharma G."/>
            <person name="Subramanian S."/>
        </authorList>
    </citation>
    <scope>NUCLEOTIDE SEQUENCE [LARGE SCALE GENOMIC DNA]</scope>
    <source>
        <strain evidence="3 4">DSM 14724</strain>
    </source>
</reference>
<sequence>MRTLSRLVLLSALLSGSAVLAGRPVQEFQPPSEMSDEEKSALKAQQLGGNMNAYSKDIQIKETPVPWAAIGLAGLVFLAATPFALRAYRNTTKEIADSNSFGTSAAAAAEGEEES</sequence>
<keyword evidence="1" id="KW-1133">Transmembrane helix</keyword>
<keyword evidence="1" id="KW-0812">Transmembrane</keyword>
<feature type="signal peptide" evidence="2">
    <location>
        <begin position="1"/>
        <end position="21"/>
    </location>
</feature>
<keyword evidence="4" id="KW-1185">Reference proteome</keyword>
<feature type="chain" id="PRO_5001799857" description="Secreted protein" evidence="2">
    <location>
        <begin position="22"/>
        <end position="115"/>
    </location>
</feature>
<proteinExistence type="predicted"/>
<evidence type="ECO:0000313" key="4">
    <source>
        <dbReference type="Proteomes" id="UP000028725"/>
    </source>
</evidence>
<dbReference type="Proteomes" id="UP000028725">
    <property type="component" value="Unassembled WGS sequence"/>
</dbReference>
<evidence type="ECO:0000256" key="2">
    <source>
        <dbReference type="SAM" id="SignalP"/>
    </source>
</evidence>
<evidence type="ECO:0000256" key="1">
    <source>
        <dbReference type="SAM" id="Phobius"/>
    </source>
</evidence>
<dbReference type="EMBL" id="JMCB01000003">
    <property type="protein sequence ID" value="KFE70055.1"/>
    <property type="molecule type" value="Genomic_DNA"/>
</dbReference>
<name>A0A085WQU2_9BACT</name>
<dbReference type="OrthoDB" id="5520160at2"/>
<feature type="transmembrane region" description="Helical" evidence="1">
    <location>
        <begin position="65"/>
        <end position="85"/>
    </location>
</feature>
<keyword evidence="1" id="KW-0472">Membrane</keyword>
<protein>
    <recommendedName>
        <fullName evidence="5">Secreted protein</fullName>
    </recommendedName>
</protein>
<organism evidence="3 4">
    <name type="scientific">Hyalangium minutum</name>
    <dbReference type="NCBI Taxonomy" id="394096"/>
    <lineage>
        <taxon>Bacteria</taxon>
        <taxon>Pseudomonadati</taxon>
        <taxon>Myxococcota</taxon>
        <taxon>Myxococcia</taxon>
        <taxon>Myxococcales</taxon>
        <taxon>Cystobacterineae</taxon>
        <taxon>Archangiaceae</taxon>
        <taxon>Hyalangium</taxon>
    </lineage>
</organism>